<evidence type="ECO:0000259" key="6">
    <source>
        <dbReference type="SMART" id="SM00988"/>
    </source>
</evidence>
<dbReference type="SMART" id="SM00988">
    <property type="entry name" value="UreE_N"/>
    <property type="match status" value="1"/>
</dbReference>
<dbReference type="InterPro" id="IPR012406">
    <property type="entry name" value="UreE"/>
</dbReference>
<dbReference type="InterPro" id="IPR007864">
    <property type="entry name" value="UreE_C_dom"/>
</dbReference>
<dbReference type="CDD" id="cd00571">
    <property type="entry name" value="UreE"/>
    <property type="match status" value="1"/>
</dbReference>
<reference evidence="7 8" key="1">
    <citation type="submission" date="2015-06" db="EMBL/GenBank/DDBJ databases">
        <title>Draft genome of the moderately acidophilic sulfate reducer Candidatus Desulfosporosinus acididurans strain M1.</title>
        <authorList>
            <person name="Poehlein A."/>
            <person name="Petzsch P."/>
            <person name="Johnson B.D."/>
            <person name="Schloemann M."/>
            <person name="Daniel R."/>
            <person name="Muehling M."/>
        </authorList>
    </citation>
    <scope>NUCLEOTIDE SEQUENCE [LARGE SCALE GENOMIC DNA]</scope>
    <source>
        <strain evidence="7 8">M1</strain>
    </source>
</reference>
<evidence type="ECO:0000256" key="1">
    <source>
        <dbReference type="ARBA" id="ARBA00004496"/>
    </source>
</evidence>
<dbReference type="GO" id="GO:0016151">
    <property type="term" value="F:nickel cation binding"/>
    <property type="evidence" value="ECO:0007669"/>
    <property type="project" value="UniProtKB-UniRule"/>
</dbReference>
<proteinExistence type="inferred from homology"/>
<protein>
    <recommendedName>
        <fullName evidence="5">Urease accessory protein UreE</fullName>
    </recommendedName>
</protein>
<dbReference type="HAMAP" id="MF_00822">
    <property type="entry name" value="UreE"/>
    <property type="match status" value="1"/>
</dbReference>
<keyword evidence="8" id="KW-1185">Reference proteome</keyword>
<dbReference type="RefSeq" id="WP_047809851.1">
    <property type="nucleotide sequence ID" value="NZ_LDZY01000006.1"/>
</dbReference>
<dbReference type="Pfam" id="PF02814">
    <property type="entry name" value="UreE_N"/>
    <property type="match status" value="1"/>
</dbReference>
<keyword evidence="4 5" id="KW-0143">Chaperone</keyword>
<comment type="function">
    <text evidence="5">Involved in urease metallocenter assembly. Binds nickel. Probably functions as a nickel donor during metallocenter assembly.</text>
</comment>
<comment type="similarity">
    <text evidence="5">Belongs to the UreE family.</text>
</comment>
<dbReference type="InterPro" id="IPR004029">
    <property type="entry name" value="UreE_N"/>
</dbReference>
<accession>A0A0J1FR09</accession>
<evidence type="ECO:0000256" key="5">
    <source>
        <dbReference type="HAMAP-Rule" id="MF_00822"/>
    </source>
</evidence>
<dbReference type="Proteomes" id="UP000036356">
    <property type="component" value="Unassembled WGS sequence"/>
</dbReference>
<dbReference type="SUPFAM" id="SSF69287">
    <property type="entry name" value="Urease metallochaperone UreE, N-terminal domain"/>
    <property type="match status" value="1"/>
</dbReference>
<organism evidence="7 8">
    <name type="scientific">Desulfosporosinus acididurans</name>
    <dbReference type="NCBI Taxonomy" id="476652"/>
    <lineage>
        <taxon>Bacteria</taxon>
        <taxon>Bacillati</taxon>
        <taxon>Bacillota</taxon>
        <taxon>Clostridia</taxon>
        <taxon>Eubacteriales</taxon>
        <taxon>Desulfitobacteriaceae</taxon>
        <taxon>Desulfosporosinus</taxon>
    </lineage>
</organism>
<evidence type="ECO:0000256" key="3">
    <source>
        <dbReference type="ARBA" id="ARBA00022596"/>
    </source>
</evidence>
<dbReference type="PATRIC" id="fig|476652.3.peg.2040"/>
<dbReference type="SUPFAM" id="SSF69737">
    <property type="entry name" value="Urease metallochaperone UreE, C-terminal domain"/>
    <property type="match status" value="1"/>
</dbReference>
<dbReference type="EMBL" id="LDZY01000006">
    <property type="protein sequence ID" value="KLU65934.1"/>
    <property type="molecule type" value="Genomic_DNA"/>
</dbReference>
<dbReference type="GO" id="GO:0065003">
    <property type="term" value="P:protein-containing complex assembly"/>
    <property type="evidence" value="ECO:0007669"/>
    <property type="project" value="InterPro"/>
</dbReference>
<evidence type="ECO:0000313" key="7">
    <source>
        <dbReference type="EMBL" id="KLU65934.1"/>
    </source>
</evidence>
<comment type="caution">
    <text evidence="7">The sequence shown here is derived from an EMBL/GenBank/DDBJ whole genome shotgun (WGS) entry which is preliminary data.</text>
</comment>
<dbReference type="GO" id="GO:0051082">
    <property type="term" value="F:unfolded protein binding"/>
    <property type="evidence" value="ECO:0007669"/>
    <property type="project" value="UniProtKB-UniRule"/>
</dbReference>
<evidence type="ECO:0000313" key="8">
    <source>
        <dbReference type="Proteomes" id="UP000036356"/>
    </source>
</evidence>
<dbReference type="GO" id="GO:0005737">
    <property type="term" value="C:cytoplasm"/>
    <property type="evidence" value="ECO:0007669"/>
    <property type="project" value="UniProtKB-SubCell"/>
</dbReference>
<dbReference type="AlphaFoldDB" id="A0A0J1FR09"/>
<dbReference type="InterPro" id="IPR036118">
    <property type="entry name" value="UreE_N_sf"/>
</dbReference>
<dbReference type="Gene3D" id="3.30.70.790">
    <property type="entry name" value="UreE, C-terminal domain"/>
    <property type="match status" value="1"/>
</dbReference>
<keyword evidence="2 5" id="KW-0963">Cytoplasm</keyword>
<dbReference type="STRING" id="476652.DEAC_c19730"/>
<comment type="subcellular location">
    <subcellularLocation>
        <location evidence="1 5">Cytoplasm</location>
    </subcellularLocation>
</comment>
<sequence length="143" mass="15930">MIVTKVVGKLRDLEEDHQHGKEALTVEQVFLSWDELQKRILRKTSDVGRDIGIQLGSGHLHPGDILYREDGHVIVVRVKEEAVLLVPVRNMKEMGLAAHAIGNMHAPIEVKSDSLLTPYNSVLVEQLTKLGLSPVKEDRAFAP</sequence>
<keyword evidence="3 5" id="KW-0533">Nickel</keyword>
<name>A0A0J1FR09_9FIRM</name>
<gene>
    <name evidence="5 7" type="primary">ureE</name>
    <name evidence="7" type="ORF">DEAC_c19730</name>
</gene>
<dbReference type="PIRSF" id="PIRSF036402">
    <property type="entry name" value="Ureas_acces_UreE"/>
    <property type="match status" value="1"/>
</dbReference>
<feature type="domain" description="UreE urease accessory N-terminal" evidence="6">
    <location>
        <begin position="6"/>
        <end position="74"/>
    </location>
</feature>
<evidence type="ECO:0000256" key="4">
    <source>
        <dbReference type="ARBA" id="ARBA00023186"/>
    </source>
</evidence>
<dbReference type="GO" id="GO:0019627">
    <property type="term" value="P:urea metabolic process"/>
    <property type="evidence" value="ECO:0007669"/>
    <property type="project" value="InterPro"/>
</dbReference>
<dbReference type="Gene3D" id="2.60.260.20">
    <property type="entry name" value="Urease metallochaperone UreE, N-terminal domain"/>
    <property type="match status" value="1"/>
</dbReference>
<dbReference type="Pfam" id="PF05194">
    <property type="entry name" value="UreE_C"/>
    <property type="match status" value="1"/>
</dbReference>
<evidence type="ECO:0000256" key="2">
    <source>
        <dbReference type="ARBA" id="ARBA00022490"/>
    </source>
</evidence>
<dbReference type="GO" id="GO:0006457">
    <property type="term" value="P:protein folding"/>
    <property type="evidence" value="ECO:0007669"/>
    <property type="project" value="InterPro"/>
</dbReference>